<dbReference type="PhylomeDB" id="A7RX19"/>
<dbReference type="SUPFAM" id="SSF52833">
    <property type="entry name" value="Thioredoxin-like"/>
    <property type="match status" value="1"/>
</dbReference>
<dbReference type="InterPro" id="IPR036249">
    <property type="entry name" value="Thioredoxin-like_sf"/>
</dbReference>
<dbReference type="OrthoDB" id="262308at2759"/>
<name>A7RX19_NEMVE</name>
<feature type="signal peptide" evidence="2">
    <location>
        <begin position="1"/>
        <end position="30"/>
    </location>
</feature>
<evidence type="ECO:0000256" key="2">
    <source>
        <dbReference type="SAM" id="SignalP"/>
    </source>
</evidence>
<evidence type="ECO:0000313" key="4">
    <source>
        <dbReference type="Proteomes" id="UP000001593"/>
    </source>
</evidence>
<organism evidence="3 4">
    <name type="scientific">Nematostella vectensis</name>
    <name type="common">Starlet sea anemone</name>
    <dbReference type="NCBI Taxonomy" id="45351"/>
    <lineage>
        <taxon>Eukaryota</taxon>
        <taxon>Metazoa</taxon>
        <taxon>Cnidaria</taxon>
        <taxon>Anthozoa</taxon>
        <taxon>Hexacorallia</taxon>
        <taxon>Actiniaria</taxon>
        <taxon>Edwardsiidae</taxon>
        <taxon>Nematostella</taxon>
    </lineage>
</organism>
<proteinExistence type="predicted"/>
<dbReference type="Proteomes" id="UP000001593">
    <property type="component" value="Unassembled WGS sequence"/>
</dbReference>
<dbReference type="STRING" id="45351.A7RX19"/>
<dbReference type="PANTHER" id="PTHR15337">
    <property type="entry name" value="ANTERIOR GRADIENT PROTEIN-RELATED"/>
    <property type="match status" value="1"/>
</dbReference>
<dbReference type="GO" id="GO:0005783">
    <property type="term" value="C:endoplasmic reticulum"/>
    <property type="evidence" value="ECO:0000318"/>
    <property type="project" value="GO_Central"/>
</dbReference>
<gene>
    <name evidence="3" type="ORF">NEMVEDRAFT_v1g163663</name>
</gene>
<keyword evidence="1 2" id="KW-0732">Signal</keyword>
<dbReference type="CDD" id="cd02959">
    <property type="entry name" value="ERp19"/>
    <property type="match status" value="1"/>
</dbReference>
<reference evidence="3 4" key="1">
    <citation type="journal article" date="2007" name="Science">
        <title>Sea anemone genome reveals ancestral eumetazoan gene repertoire and genomic organization.</title>
        <authorList>
            <person name="Putnam N.H."/>
            <person name="Srivastava M."/>
            <person name="Hellsten U."/>
            <person name="Dirks B."/>
            <person name="Chapman J."/>
            <person name="Salamov A."/>
            <person name="Terry A."/>
            <person name="Shapiro H."/>
            <person name="Lindquist E."/>
            <person name="Kapitonov V.V."/>
            <person name="Jurka J."/>
            <person name="Genikhovich G."/>
            <person name="Grigoriev I.V."/>
            <person name="Lucas S.M."/>
            <person name="Steele R.E."/>
            <person name="Finnerty J.R."/>
            <person name="Technau U."/>
            <person name="Martindale M.Q."/>
            <person name="Rokhsar D.S."/>
        </authorList>
    </citation>
    <scope>NUCLEOTIDE SEQUENCE [LARGE SCALE GENOMIC DNA]</scope>
    <source>
        <strain evidence="4">CH2 X CH6</strain>
    </source>
</reference>
<accession>A7RX19</accession>
<evidence type="ECO:0000256" key="1">
    <source>
        <dbReference type="ARBA" id="ARBA00022729"/>
    </source>
</evidence>
<dbReference type="KEGG" id="nve:5515850"/>
<dbReference type="InParanoid" id="A7RX19"/>
<protein>
    <recommendedName>
        <fullName evidence="5">Thioredoxin domain-containing protein 12</fullName>
    </recommendedName>
</protein>
<evidence type="ECO:0000313" key="3">
    <source>
        <dbReference type="EMBL" id="EDO43891.1"/>
    </source>
</evidence>
<dbReference type="AlphaFoldDB" id="A7RX19"/>
<keyword evidence="4" id="KW-1185">Reference proteome</keyword>
<dbReference type="Gene3D" id="3.40.30.10">
    <property type="entry name" value="Glutaredoxin"/>
    <property type="match status" value="1"/>
</dbReference>
<dbReference type="eggNOG" id="ENOG502RXP1">
    <property type="taxonomic scope" value="Eukaryota"/>
</dbReference>
<dbReference type="PROSITE" id="PS00194">
    <property type="entry name" value="THIOREDOXIN_1"/>
    <property type="match status" value="1"/>
</dbReference>
<evidence type="ECO:0008006" key="5">
    <source>
        <dbReference type="Google" id="ProtNLM"/>
    </source>
</evidence>
<dbReference type="PANTHER" id="PTHR15337:SF11">
    <property type="entry name" value="THIOREDOXIN DOMAIN-CONTAINING PROTEIN"/>
    <property type="match status" value="1"/>
</dbReference>
<dbReference type="Pfam" id="PF13899">
    <property type="entry name" value="Thioredoxin_7"/>
    <property type="match status" value="1"/>
</dbReference>
<dbReference type="InterPro" id="IPR017937">
    <property type="entry name" value="Thioredoxin_CS"/>
</dbReference>
<sequence>MRISRNFQENAWKWMLVTTILSCCLTESYGSLARGWGDHIKWRTYLDGLEEAKKSGKPIMLVIHKTWCGACKALKPKFAESTEISALSNMFVMVNTEDEEEPRNKEFVPDGGYIPRIFFLDAFGNVQKDFYNEFGNQKFKYFYGDAESIARSMKKAAAKMEGGLRVGDEL</sequence>
<dbReference type="InterPro" id="IPR051099">
    <property type="entry name" value="AGR/TXD"/>
</dbReference>
<feature type="chain" id="PRO_5002714813" description="Thioredoxin domain-containing protein 12" evidence="2">
    <location>
        <begin position="31"/>
        <end position="170"/>
    </location>
</feature>
<dbReference type="EMBL" id="DS469549">
    <property type="protein sequence ID" value="EDO43891.1"/>
    <property type="molecule type" value="Genomic_DNA"/>
</dbReference>
<dbReference type="HOGENOM" id="CLU_088048_2_0_1"/>
<dbReference type="InterPro" id="IPR037462">
    <property type="entry name" value="ERp19"/>
</dbReference>
<dbReference type="OMA" id="SEHFVMV"/>